<dbReference type="EMBL" id="JABEZZ010000004">
    <property type="protein sequence ID" value="MBA0584479.1"/>
    <property type="molecule type" value="Genomic_DNA"/>
</dbReference>
<organism evidence="1 2">
    <name type="scientific">Gossypium raimondii</name>
    <name type="common">Peruvian cotton</name>
    <name type="synonym">Gossypium klotzschianum subsp. raimondii</name>
    <dbReference type="NCBI Taxonomy" id="29730"/>
    <lineage>
        <taxon>Eukaryota</taxon>
        <taxon>Viridiplantae</taxon>
        <taxon>Streptophyta</taxon>
        <taxon>Embryophyta</taxon>
        <taxon>Tracheophyta</taxon>
        <taxon>Spermatophyta</taxon>
        <taxon>Magnoliopsida</taxon>
        <taxon>eudicotyledons</taxon>
        <taxon>Gunneridae</taxon>
        <taxon>Pentapetalae</taxon>
        <taxon>rosids</taxon>
        <taxon>malvids</taxon>
        <taxon>Malvales</taxon>
        <taxon>Malvaceae</taxon>
        <taxon>Malvoideae</taxon>
        <taxon>Gossypium</taxon>
    </lineage>
</organism>
<comment type="caution">
    <text evidence="1">The sequence shown here is derived from an EMBL/GenBank/DDBJ whole genome shotgun (WGS) entry which is preliminary data.</text>
</comment>
<name>A0A7J8P5F2_GOSRA</name>
<gene>
    <name evidence="1" type="ORF">Gorai_015287</name>
</gene>
<dbReference type="AlphaFoldDB" id="A0A7J8P5F2"/>
<evidence type="ECO:0000313" key="1">
    <source>
        <dbReference type="EMBL" id="MBA0584479.1"/>
    </source>
</evidence>
<evidence type="ECO:0000313" key="2">
    <source>
        <dbReference type="Proteomes" id="UP000593578"/>
    </source>
</evidence>
<accession>A0A7J8P5F2</accession>
<dbReference type="Proteomes" id="UP000593578">
    <property type="component" value="Unassembled WGS sequence"/>
</dbReference>
<reference evidence="1 2" key="1">
    <citation type="journal article" date="2019" name="Genome Biol. Evol.">
        <title>Insights into the evolution of the New World diploid cottons (Gossypium, subgenus Houzingenia) based on genome sequencing.</title>
        <authorList>
            <person name="Grover C.E."/>
            <person name="Arick M.A. 2nd"/>
            <person name="Thrash A."/>
            <person name="Conover J.L."/>
            <person name="Sanders W.S."/>
            <person name="Peterson D.G."/>
            <person name="Frelichowski J.E."/>
            <person name="Scheffler J.A."/>
            <person name="Scheffler B.E."/>
            <person name="Wendel J.F."/>
        </authorList>
    </citation>
    <scope>NUCLEOTIDE SEQUENCE [LARGE SCALE GENOMIC DNA]</scope>
    <source>
        <strain evidence="1">8</strain>
        <tissue evidence="1">Leaf</tissue>
    </source>
</reference>
<feature type="non-terminal residue" evidence="1">
    <location>
        <position position="26"/>
    </location>
</feature>
<protein>
    <submittedName>
        <fullName evidence="1">Uncharacterized protein</fullName>
    </submittedName>
</protein>
<sequence>MNTHLKTVKLTLKGKNPVTLDHLSVR</sequence>
<proteinExistence type="predicted"/>